<name>A0ABS0IBC9_9BACT</name>
<dbReference type="Proteomes" id="UP000618931">
    <property type="component" value="Unassembled WGS sequence"/>
</dbReference>
<keyword evidence="2" id="KW-1185">Reference proteome</keyword>
<reference evidence="1 2" key="1">
    <citation type="submission" date="2020-11" db="EMBL/GenBank/DDBJ databases">
        <authorList>
            <person name="Kim M.K."/>
        </authorList>
    </citation>
    <scope>NUCLEOTIDE SEQUENCE [LARGE SCALE GENOMIC DNA]</scope>
    <source>
        <strain evidence="1 2">BT662</strain>
    </source>
</reference>
<dbReference type="SUPFAM" id="SSF52200">
    <property type="entry name" value="Toll/Interleukin receptor TIR domain"/>
    <property type="match status" value="1"/>
</dbReference>
<proteinExistence type="predicted"/>
<evidence type="ECO:0000313" key="2">
    <source>
        <dbReference type="Proteomes" id="UP000618931"/>
    </source>
</evidence>
<dbReference type="Gene3D" id="3.40.50.10140">
    <property type="entry name" value="Toll/interleukin-1 receptor homology (TIR) domain"/>
    <property type="match status" value="1"/>
</dbReference>
<sequence>MQASPKIYISYSWSEQEMLIADTIDQDWQSVGIKLIRDKRDVNYKDSLKDFMRSMSEGDYVLVIIGQGYLQSKKLYVRSFRAISASRL</sequence>
<gene>
    <name evidence="1" type="ORF">I2H31_24370</name>
</gene>
<comment type="caution">
    <text evidence="1">The sequence shown here is derived from an EMBL/GenBank/DDBJ whole genome shotgun (WGS) entry which is preliminary data.</text>
</comment>
<evidence type="ECO:0000313" key="1">
    <source>
        <dbReference type="EMBL" id="MBF9224260.1"/>
    </source>
</evidence>
<accession>A0ABS0IBC9</accession>
<organism evidence="1 2">
    <name type="scientific">Hymenobacter ruricola</name>
    <dbReference type="NCBI Taxonomy" id="2791023"/>
    <lineage>
        <taxon>Bacteria</taxon>
        <taxon>Pseudomonadati</taxon>
        <taxon>Bacteroidota</taxon>
        <taxon>Cytophagia</taxon>
        <taxon>Cytophagales</taxon>
        <taxon>Hymenobacteraceae</taxon>
        <taxon>Hymenobacter</taxon>
    </lineage>
</organism>
<dbReference type="EMBL" id="JADQDM010000026">
    <property type="protein sequence ID" value="MBF9224260.1"/>
    <property type="molecule type" value="Genomic_DNA"/>
</dbReference>
<dbReference type="InterPro" id="IPR035897">
    <property type="entry name" value="Toll_tir_struct_dom_sf"/>
</dbReference>
<protein>
    <submittedName>
        <fullName evidence="1">TIR domain-containing protein</fullName>
    </submittedName>
</protein>